<comment type="similarity">
    <text evidence="1 3">Belongs to the UDP-glycosyltransferase family.</text>
</comment>
<feature type="coiled-coil region" evidence="5">
    <location>
        <begin position="431"/>
        <end position="465"/>
    </location>
</feature>
<evidence type="ECO:0000256" key="3">
    <source>
        <dbReference type="RuleBase" id="RU003718"/>
    </source>
</evidence>
<gene>
    <name evidence="6" type="primary">GT7</name>
    <name evidence="6" type="ORF">KSP39_PZI024107</name>
</gene>
<dbReference type="GO" id="GO:0035251">
    <property type="term" value="F:UDP-glucosyltransferase activity"/>
    <property type="evidence" value="ECO:0007669"/>
    <property type="project" value="TreeGrafter"/>
</dbReference>
<dbReference type="SUPFAM" id="SSF53756">
    <property type="entry name" value="UDP-Glycosyltransferase/glycogen phosphorylase"/>
    <property type="match status" value="1"/>
</dbReference>
<dbReference type="PROSITE" id="PS00375">
    <property type="entry name" value="UDPGT"/>
    <property type="match status" value="1"/>
</dbReference>
<reference evidence="6 7" key="1">
    <citation type="journal article" date="2022" name="Nat. Plants">
        <title>Genomes of leafy and leafless Platanthera orchids illuminate the evolution of mycoheterotrophy.</title>
        <authorList>
            <person name="Li M.H."/>
            <person name="Liu K.W."/>
            <person name="Li Z."/>
            <person name="Lu H.C."/>
            <person name="Ye Q.L."/>
            <person name="Zhang D."/>
            <person name="Wang J.Y."/>
            <person name="Li Y.F."/>
            <person name="Zhong Z.M."/>
            <person name="Liu X."/>
            <person name="Yu X."/>
            <person name="Liu D.K."/>
            <person name="Tu X.D."/>
            <person name="Liu B."/>
            <person name="Hao Y."/>
            <person name="Liao X.Y."/>
            <person name="Jiang Y.T."/>
            <person name="Sun W.H."/>
            <person name="Chen J."/>
            <person name="Chen Y.Q."/>
            <person name="Ai Y."/>
            <person name="Zhai J.W."/>
            <person name="Wu S.S."/>
            <person name="Zhou Z."/>
            <person name="Hsiao Y.Y."/>
            <person name="Wu W.L."/>
            <person name="Chen Y.Y."/>
            <person name="Lin Y.F."/>
            <person name="Hsu J.L."/>
            <person name="Li C.Y."/>
            <person name="Wang Z.W."/>
            <person name="Zhao X."/>
            <person name="Zhong W.Y."/>
            <person name="Ma X.K."/>
            <person name="Ma L."/>
            <person name="Huang J."/>
            <person name="Chen G.Z."/>
            <person name="Huang M.Z."/>
            <person name="Huang L."/>
            <person name="Peng D.H."/>
            <person name="Luo Y.B."/>
            <person name="Zou S.Q."/>
            <person name="Chen S.P."/>
            <person name="Lan S."/>
            <person name="Tsai W.C."/>
            <person name="Van de Peer Y."/>
            <person name="Liu Z.J."/>
        </authorList>
    </citation>
    <scope>NUCLEOTIDE SEQUENCE [LARGE SCALE GENOMIC DNA]</scope>
    <source>
        <strain evidence="6">Lor287</strain>
    </source>
</reference>
<dbReference type="InterPro" id="IPR002213">
    <property type="entry name" value="UDP_glucos_trans"/>
</dbReference>
<dbReference type="InterPro" id="IPR035595">
    <property type="entry name" value="UDP_glycos_trans_CS"/>
</dbReference>
<dbReference type="EC" id="2.4.1.-" evidence="4"/>
<evidence type="ECO:0000256" key="5">
    <source>
        <dbReference type="SAM" id="Coils"/>
    </source>
</evidence>
<evidence type="ECO:0000313" key="6">
    <source>
        <dbReference type="EMBL" id="KAK8913985.1"/>
    </source>
</evidence>
<dbReference type="EMBL" id="JBBWWQ010000021">
    <property type="protein sequence ID" value="KAK8913985.1"/>
    <property type="molecule type" value="Genomic_DNA"/>
</dbReference>
<keyword evidence="2 3" id="KW-0808">Transferase</keyword>
<keyword evidence="7" id="KW-1185">Reference proteome</keyword>
<name>A0AAP0FU09_9ASPA</name>
<dbReference type="FunFam" id="3.40.50.2000:FF:000063">
    <property type="entry name" value="Glycosyltransferase"/>
    <property type="match status" value="1"/>
</dbReference>
<dbReference type="Gene3D" id="3.40.50.2000">
    <property type="entry name" value="Glycogen Phosphorylase B"/>
    <property type="match status" value="2"/>
</dbReference>
<evidence type="ECO:0000256" key="1">
    <source>
        <dbReference type="ARBA" id="ARBA00009995"/>
    </source>
</evidence>
<dbReference type="CDD" id="cd03784">
    <property type="entry name" value="GT1_Gtf-like"/>
    <property type="match status" value="1"/>
</dbReference>
<organism evidence="6 7">
    <name type="scientific">Platanthera zijinensis</name>
    <dbReference type="NCBI Taxonomy" id="2320716"/>
    <lineage>
        <taxon>Eukaryota</taxon>
        <taxon>Viridiplantae</taxon>
        <taxon>Streptophyta</taxon>
        <taxon>Embryophyta</taxon>
        <taxon>Tracheophyta</taxon>
        <taxon>Spermatophyta</taxon>
        <taxon>Magnoliopsida</taxon>
        <taxon>Liliopsida</taxon>
        <taxon>Asparagales</taxon>
        <taxon>Orchidaceae</taxon>
        <taxon>Orchidoideae</taxon>
        <taxon>Orchideae</taxon>
        <taxon>Orchidinae</taxon>
        <taxon>Platanthera</taxon>
    </lineage>
</organism>
<comment type="caution">
    <text evidence="6">The sequence shown here is derived from an EMBL/GenBank/DDBJ whole genome shotgun (WGS) entry which is preliminary data.</text>
</comment>
<accession>A0AAP0FU09</accession>
<protein>
    <recommendedName>
        <fullName evidence="4">Glycosyltransferase</fullName>
        <ecNumber evidence="4">2.4.1.-</ecNumber>
    </recommendedName>
</protein>
<evidence type="ECO:0000256" key="2">
    <source>
        <dbReference type="ARBA" id="ARBA00022679"/>
    </source>
</evidence>
<dbReference type="AlphaFoldDB" id="A0AAP0FU09"/>
<keyword evidence="3" id="KW-0328">Glycosyltransferase</keyword>
<proteinExistence type="inferred from homology"/>
<dbReference type="PANTHER" id="PTHR48047:SF182">
    <property type="entry name" value="GLYCOSYLTRANSFERASE"/>
    <property type="match status" value="1"/>
</dbReference>
<keyword evidence="5" id="KW-0175">Coiled coil</keyword>
<dbReference type="PANTHER" id="PTHR48047">
    <property type="entry name" value="GLYCOSYLTRANSFERASE"/>
    <property type="match status" value="1"/>
</dbReference>
<evidence type="ECO:0000313" key="7">
    <source>
        <dbReference type="Proteomes" id="UP001418222"/>
    </source>
</evidence>
<sequence>MGSATPADLHMLFFPYMAQGHMLPMVDMARLFAGAGAAVTILTTPANASFIRPTTEGSHPPISLHLIPFPSVAAGLPEGCENRSSLPSDSLRPNFYRALALLRRPFDEALQNLRPDCVVTDMFLPWTYQVAADRGIPRILFDGAGFISRCAEDALDRHRPFDNLPPEADSFVLPCFPHRIEMLLLQTMEYARRKPWPGAEEFEEIDRERKEVNPKNYGVLVNSFYELEPDYVEYYRKVVGRKAWHVGPVALFGRNTAEKTLLRGSVGADGSAGADKSLEWLGGQKPGSVVYVCFGSASFLIREQIREIAAGLEAAGHPFLWVVRAGGEEWLPEGFEERMVNEGKGMVIRGWAQQLAILSHAAVGGFVTHCGWNSTLEGISAGLPMVTWPLFADQFINERLLVDVARVGVAVGSTVNTLKAEDRTLVAAAAVEDAVKKVMGVEEEAEERRRRARELSEKARKAVEKGGSSYGDVFNFIQELLERKAKISS</sequence>
<evidence type="ECO:0000256" key="4">
    <source>
        <dbReference type="RuleBase" id="RU362057"/>
    </source>
</evidence>
<dbReference type="Pfam" id="PF00201">
    <property type="entry name" value="UDPGT"/>
    <property type="match status" value="1"/>
</dbReference>
<dbReference type="Proteomes" id="UP001418222">
    <property type="component" value="Unassembled WGS sequence"/>
</dbReference>